<evidence type="ECO:0000313" key="2">
    <source>
        <dbReference type="EMBL" id="MXU89623.1"/>
    </source>
</evidence>
<feature type="compositionally biased region" description="Polar residues" evidence="1">
    <location>
        <begin position="58"/>
        <end position="71"/>
    </location>
</feature>
<dbReference type="EMBL" id="GIFC01007540">
    <property type="protein sequence ID" value="MXU89623.1"/>
    <property type="molecule type" value="Transcribed_RNA"/>
</dbReference>
<dbReference type="AlphaFoldDB" id="A0A6B0UIZ5"/>
<proteinExistence type="predicted"/>
<accession>A0A6B0UIZ5</accession>
<feature type="region of interest" description="Disordered" evidence="1">
    <location>
        <begin position="58"/>
        <end position="109"/>
    </location>
</feature>
<evidence type="ECO:0000256" key="1">
    <source>
        <dbReference type="SAM" id="MobiDB-lite"/>
    </source>
</evidence>
<feature type="compositionally biased region" description="Low complexity" evidence="1">
    <location>
        <begin position="88"/>
        <end position="98"/>
    </location>
</feature>
<organism evidence="2">
    <name type="scientific">Ixodes ricinus</name>
    <name type="common">Common tick</name>
    <name type="synonym">Acarus ricinus</name>
    <dbReference type="NCBI Taxonomy" id="34613"/>
    <lineage>
        <taxon>Eukaryota</taxon>
        <taxon>Metazoa</taxon>
        <taxon>Ecdysozoa</taxon>
        <taxon>Arthropoda</taxon>
        <taxon>Chelicerata</taxon>
        <taxon>Arachnida</taxon>
        <taxon>Acari</taxon>
        <taxon>Parasitiformes</taxon>
        <taxon>Ixodida</taxon>
        <taxon>Ixodoidea</taxon>
        <taxon>Ixodidae</taxon>
        <taxon>Ixodinae</taxon>
        <taxon>Ixodes</taxon>
    </lineage>
</organism>
<protein>
    <submittedName>
        <fullName evidence="2">Putative secreted protein</fullName>
    </submittedName>
</protein>
<sequence length="109" mass="12412">MVSSWSSLSTIWLLMRPRHWMAFRRTSSISSLNMSTMKSSDWAAKEWNFSASLHNESRVANRTSRNSSSRPWTKAPQAPEPMRLTLWASSSSRGASSAHFWPEDHSPLS</sequence>
<reference evidence="2" key="1">
    <citation type="submission" date="2019-12" db="EMBL/GenBank/DDBJ databases">
        <title>An insight into the sialome of adult female Ixodes ricinus ticks feeding for 6 days.</title>
        <authorList>
            <person name="Perner J."/>
            <person name="Ribeiro J.M.C."/>
        </authorList>
    </citation>
    <scope>NUCLEOTIDE SEQUENCE</scope>
    <source>
        <strain evidence="2">Semi-engorged</strain>
        <tissue evidence="2">Salivary glands</tissue>
    </source>
</reference>
<name>A0A6B0UIZ5_IXORI</name>